<keyword evidence="9" id="KW-1185">Reference proteome</keyword>
<evidence type="ECO:0000256" key="4">
    <source>
        <dbReference type="ARBA" id="ARBA00022825"/>
    </source>
</evidence>
<organism evidence="8 9">
    <name type="scientific">Diacronema lutheri</name>
    <name type="common">Unicellular marine alga</name>
    <name type="synonym">Monochrysis lutheri</name>
    <dbReference type="NCBI Taxonomy" id="2081491"/>
    <lineage>
        <taxon>Eukaryota</taxon>
        <taxon>Haptista</taxon>
        <taxon>Haptophyta</taxon>
        <taxon>Pavlovophyceae</taxon>
        <taxon>Pavlovales</taxon>
        <taxon>Pavlovaceae</taxon>
        <taxon>Diacronema</taxon>
    </lineage>
</organism>
<dbReference type="AlphaFoldDB" id="A0A8J5XIP7"/>
<keyword evidence="6" id="KW-0732">Signal</keyword>
<dbReference type="Proteomes" id="UP000751190">
    <property type="component" value="Unassembled WGS sequence"/>
</dbReference>
<feature type="region of interest" description="Disordered" evidence="5">
    <location>
        <begin position="755"/>
        <end position="787"/>
    </location>
</feature>
<comment type="similarity">
    <text evidence="1">Belongs to the peptidase S41A family.</text>
</comment>
<dbReference type="InterPro" id="IPR036034">
    <property type="entry name" value="PDZ_sf"/>
</dbReference>
<dbReference type="GO" id="GO:0008236">
    <property type="term" value="F:serine-type peptidase activity"/>
    <property type="evidence" value="ECO:0007669"/>
    <property type="project" value="UniProtKB-KW"/>
</dbReference>
<evidence type="ECO:0000256" key="2">
    <source>
        <dbReference type="ARBA" id="ARBA00022670"/>
    </source>
</evidence>
<reference evidence="8" key="1">
    <citation type="submission" date="2021-05" db="EMBL/GenBank/DDBJ databases">
        <title>The genome of the haptophyte Pavlova lutheri (Diacronema luteri, Pavlovales) - a model for lipid biosynthesis in eukaryotic algae.</title>
        <authorList>
            <person name="Hulatt C.J."/>
            <person name="Posewitz M.C."/>
        </authorList>
    </citation>
    <scope>NUCLEOTIDE SEQUENCE</scope>
    <source>
        <strain evidence="8">NIVA-4/92</strain>
    </source>
</reference>
<dbReference type="PROSITE" id="PS50106">
    <property type="entry name" value="PDZ"/>
    <property type="match status" value="1"/>
</dbReference>
<dbReference type="OMA" id="AYERAFH"/>
<dbReference type="PANTHER" id="PTHR32060:SF22">
    <property type="entry name" value="CARBOXYL-TERMINAL-PROCESSING PEPTIDASE 3, CHLOROPLASTIC"/>
    <property type="match status" value="1"/>
</dbReference>
<evidence type="ECO:0000256" key="5">
    <source>
        <dbReference type="SAM" id="MobiDB-lite"/>
    </source>
</evidence>
<keyword evidence="4" id="KW-0720">Serine protease</keyword>
<dbReference type="InterPro" id="IPR001478">
    <property type="entry name" value="PDZ"/>
</dbReference>
<dbReference type="Pfam" id="PF17820">
    <property type="entry name" value="PDZ_6"/>
    <property type="match status" value="1"/>
</dbReference>
<dbReference type="InterPro" id="IPR041489">
    <property type="entry name" value="PDZ_6"/>
</dbReference>
<dbReference type="EMBL" id="JAGTXO010000011">
    <property type="protein sequence ID" value="KAG8465223.1"/>
    <property type="molecule type" value="Genomic_DNA"/>
</dbReference>
<dbReference type="PANTHER" id="PTHR32060">
    <property type="entry name" value="TAIL-SPECIFIC PROTEASE"/>
    <property type="match status" value="1"/>
</dbReference>
<keyword evidence="2" id="KW-0645">Protease</keyword>
<dbReference type="Gene3D" id="2.30.42.10">
    <property type="match status" value="1"/>
</dbReference>
<dbReference type="SUPFAM" id="SSF50156">
    <property type="entry name" value="PDZ domain-like"/>
    <property type="match status" value="1"/>
</dbReference>
<feature type="region of interest" description="Disordered" evidence="5">
    <location>
        <begin position="23"/>
        <end position="52"/>
    </location>
</feature>
<feature type="compositionally biased region" description="Low complexity" evidence="5">
    <location>
        <begin position="469"/>
        <end position="523"/>
    </location>
</feature>
<dbReference type="InterPro" id="IPR005151">
    <property type="entry name" value="Tail-specific_protease"/>
</dbReference>
<feature type="signal peptide" evidence="6">
    <location>
        <begin position="1"/>
        <end position="20"/>
    </location>
</feature>
<dbReference type="CDD" id="cd07560">
    <property type="entry name" value="Peptidase_S41_CPP"/>
    <property type="match status" value="1"/>
</dbReference>
<dbReference type="CDD" id="cd06782">
    <property type="entry name" value="cpPDZ_CPP-like"/>
    <property type="match status" value="1"/>
</dbReference>
<comment type="caution">
    <text evidence="8">The sequence shown here is derived from an EMBL/GenBank/DDBJ whole genome shotgun (WGS) entry which is preliminary data.</text>
</comment>
<sequence>MGRTCRGVALALIALSSAGALRLPSPRRRPPSAEPSARARAGRARVRPAGEPVPSPLAALARTPVGERAAATVAWLRAPVPVPTWLAASTGVLGAAVLGVVALVSVHVGSPTEIEKQALLFGDVLQQVEAGYVQPVDTTALFERGTNGMLHSLDPFTEFENKAARADLDLFTSGAYGGVGLGIAPDPYVPGRILVRDAREGHAYDAGLRVGDHLISIGGEPVLGRTLDDAMALLRGEPGTQVDVEFSRDGDAPGAAARRTTLHRERILVPAVSLAALAPLDEKSACGFAKLGAFSATAASEFKLAVVQLMAQAAREGKALDGLVLDLRGNSGGLLNAALEVCESLLPHGSPLVTTQGREPSSRVTFVSGGAPTLPLNVRLAVLVDGRTASASEIVAGALQDLDRALIVGGRSYGKGLVQSVMPLPYGNELKVTVAKYYTPSGRCIQRLAYAGTDGALAPAAASGVAAPTAAAGTQTPPAPLTRPRGAPATPGARATPAPPSAAADPPAASGAAGPEQPQLASGSLGGGGGAAAAPPGAEQPTVWLSNGGHLIREQDRQSFATLRGRTVRDGGGIEADVPLVSQRAGPVERQLSEADVFFAFARELALQGRLPTPAPDGASPPPFAVDRSLLGEFEQFAAARLQVLGATLRSPVEARLDELAAALQEEEALSADEVQRQLPALAELRSQARAQLDGALRGSERAAIERRIARAVDARSVPDGKLLSRALRSDPQLEAAVAAVKSADAYERAFHFAQSDESRDVGSGRAPADSISRAQPAGATISVAPEWKEGSADGLLAYAPEARRADGGAPSTRRC</sequence>
<dbReference type="GO" id="GO:0004175">
    <property type="term" value="F:endopeptidase activity"/>
    <property type="evidence" value="ECO:0007669"/>
    <property type="project" value="TreeGrafter"/>
</dbReference>
<accession>A0A8J5XIP7</accession>
<gene>
    <name evidence="8" type="ORF">KFE25_012586</name>
</gene>
<evidence type="ECO:0000256" key="6">
    <source>
        <dbReference type="SAM" id="SignalP"/>
    </source>
</evidence>
<dbReference type="Gene3D" id="3.30.750.44">
    <property type="match status" value="1"/>
</dbReference>
<proteinExistence type="inferred from homology"/>
<protein>
    <recommendedName>
        <fullName evidence="7">PDZ domain-containing protein</fullName>
    </recommendedName>
</protein>
<dbReference type="SMART" id="SM00245">
    <property type="entry name" value="TSPc"/>
    <property type="match status" value="1"/>
</dbReference>
<dbReference type="SMART" id="SM00228">
    <property type="entry name" value="PDZ"/>
    <property type="match status" value="1"/>
</dbReference>
<evidence type="ECO:0000256" key="3">
    <source>
        <dbReference type="ARBA" id="ARBA00022801"/>
    </source>
</evidence>
<dbReference type="Gene3D" id="3.90.226.10">
    <property type="entry name" value="2-enoyl-CoA Hydratase, Chain A, domain 1"/>
    <property type="match status" value="1"/>
</dbReference>
<dbReference type="Pfam" id="PF03572">
    <property type="entry name" value="Peptidase_S41"/>
    <property type="match status" value="1"/>
</dbReference>
<feature type="region of interest" description="Disordered" evidence="5">
    <location>
        <begin position="469"/>
        <end position="544"/>
    </location>
</feature>
<dbReference type="SUPFAM" id="SSF52096">
    <property type="entry name" value="ClpP/crotonase"/>
    <property type="match status" value="1"/>
</dbReference>
<name>A0A8J5XIP7_DIALT</name>
<evidence type="ECO:0000313" key="9">
    <source>
        <dbReference type="Proteomes" id="UP000751190"/>
    </source>
</evidence>
<dbReference type="InterPro" id="IPR029045">
    <property type="entry name" value="ClpP/crotonase-like_dom_sf"/>
</dbReference>
<dbReference type="GO" id="GO:0006508">
    <property type="term" value="P:proteolysis"/>
    <property type="evidence" value="ECO:0007669"/>
    <property type="project" value="UniProtKB-KW"/>
</dbReference>
<keyword evidence="3" id="KW-0378">Hydrolase</keyword>
<evidence type="ECO:0000259" key="7">
    <source>
        <dbReference type="PROSITE" id="PS50106"/>
    </source>
</evidence>
<evidence type="ECO:0000313" key="8">
    <source>
        <dbReference type="EMBL" id="KAG8465223.1"/>
    </source>
</evidence>
<dbReference type="OrthoDB" id="43580at2759"/>
<feature type="domain" description="PDZ" evidence="7">
    <location>
        <begin position="165"/>
        <end position="235"/>
    </location>
</feature>
<feature type="chain" id="PRO_5035203578" description="PDZ domain-containing protein" evidence="6">
    <location>
        <begin position="21"/>
        <end position="816"/>
    </location>
</feature>
<dbReference type="InterPro" id="IPR004447">
    <property type="entry name" value="Peptidase_S41A"/>
</dbReference>
<evidence type="ECO:0000256" key="1">
    <source>
        <dbReference type="ARBA" id="ARBA00009179"/>
    </source>
</evidence>